<dbReference type="NCBIfam" id="TIGR01347">
    <property type="entry name" value="sucB"/>
    <property type="match status" value="1"/>
</dbReference>
<comment type="pathway">
    <text evidence="2 11">Amino-acid degradation; L-lysine degradation via saccharopine pathway; glutaryl-CoA from L-lysine: step 6/6.</text>
</comment>
<dbReference type="CDD" id="cd06849">
    <property type="entry name" value="lipoyl_domain"/>
    <property type="match status" value="1"/>
</dbReference>
<dbReference type="SUPFAM" id="SSF51230">
    <property type="entry name" value="Single hybrid motif"/>
    <property type="match status" value="1"/>
</dbReference>
<evidence type="ECO:0000256" key="9">
    <source>
        <dbReference type="ARBA" id="ARBA00023315"/>
    </source>
</evidence>
<gene>
    <name evidence="15" type="primary">sucB</name>
    <name evidence="15" type="ORF">K239x_45740</name>
</gene>
<dbReference type="RefSeq" id="WP_145420446.1">
    <property type="nucleotide sequence ID" value="NZ_CP036526.1"/>
</dbReference>
<dbReference type="EC" id="2.3.1.61" evidence="4 11"/>
<dbReference type="Gene3D" id="2.40.50.100">
    <property type="match status" value="1"/>
</dbReference>
<dbReference type="InterPro" id="IPR036625">
    <property type="entry name" value="E3-bd_dom_sf"/>
</dbReference>
<evidence type="ECO:0000256" key="3">
    <source>
        <dbReference type="ARBA" id="ARBA00007317"/>
    </source>
</evidence>
<evidence type="ECO:0000313" key="16">
    <source>
        <dbReference type="Proteomes" id="UP000319817"/>
    </source>
</evidence>
<evidence type="ECO:0000256" key="12">
    <source>
        <dbReference type="SAM" id="MobiDB-lite"/>
    </source>
</evidence>
<sequence length="414" mass="44092">MSETVKVDIPTVGESITEVQIGQWLKSEGDWVASGEDLVEIETEKASVQIPAPAAGFLEGISAQEEDFATVGDTIAQIRVAEKPAGSGDAPSGSSSTSSGSSDADGDGFVMPAAQRLMDEKGLTKSDVRGSGPGGRILKEDVLAAIEKGTSAPAKSAVAAAAPAAPPRPKPPSSLMTNSAPHRSEEVKPLSMLRRTIANRLVEAQQTAALLTTFNEVNMRPVMEIRKKYKDAFLQKHGVKLGFMSFFAKAAVEALRAFPAVNAEIRDDAAIYRNYHDIGIAIGGGKGLVVPVLRNTERMSFAEIEWTIGDYARQAGENKLQPEDLMGGTFTISNGGIYGSLLSTPIVNPPQSGILGLHAIQERPMAVNGEVVILPMMNLALTYDHRIVDGREAVGFLKTIKDVIEDPARLFLEL</sequence>
<dbReference type="InterPro" id="IPR023213">
    <property type="entry name" value="CAT-like_dom_sf"/>
</dbReference>
<dbReference type="PANTHER" id="PTHR43416">
    <property type="entry name" value="DIHYDROLIPOYLLYSINE-RESIDUE SUCCINYLTRANSFERASE COMPONENT OF 2-OXOGLUTARATE DEHYDROGENASE COMPLEX, MITOCHONDRIAL-RELATED"/>
    <property type="match status" value="1"/>
</dbReference>
<evidence type="ECO:0000256" key="1">
    <source>
        <dbReference type="ARBA" id="ARBA00004052"/>
    </source>
</evidence>
<evidence type="ECO:0000256" key="4">
    <source>
        <dbReference type="ARBA" id="ARBA00012945"/>
    </source>
</evidence>
<evidence type="ECO:0000313" key="15">
    <source>
        <dbReference type="EMBL" id="QDT12564.1"/>
    </source>
</evidence>
<dbReference type="UniPathway" id="UPA00868">
    <property type="reaction ID" value="UER00840"/>
</dbReference>
<dbReference type="GO" id="GO:0004149">
    <property type="term" value="F:dihydrolipoyllysine-residue succinyltransferase activity"/>
    <property type="evidence" value="ECO:0007669"/>
    <property type="project" value="UniProtKB-UniRule"/>
</dbReference>
<feature type="region of interest" description="Disordered" evidence="12">
    <location>
        <begin position="157"/>
        <end position="187"/>
    </location>
</feature>
<dbReference type="SUPFAM" id="SSF52777">
    <property type="entry name" value="CoA-dependent acyltransferases"/>
    <property type="match status" value="1"/>
</dbReference>
<dbReference type="PROSITE" id="PS51826">
    <property type="entry name" value="PSBD"/>
    <property type="match status" value="1"/>
</dbReference>
<evidence type="ECO:0000256" key="10">
    <source>
        <dbReference type="ARBA" id="ARBA00052761"/>
    </source>
</evidence>
<feature type="domain" description="Peripheral subunit-binding (PSBD)" evidence="14">
    <location>
        <begin position="109"/>
        <end position="146"/>
    </location>
</feature>
<keyword evidence="8 11" id="KW-0450">Lipoyl</keyword>
<dbReference type="Pfam" id="PF00198">
    <property type="entry name" value="2-oxoacid_dh"/>
    <property type="match status" value="1"/>
</dbReference>
<evidence type="ECO:0000256" key="11">
    <source>
        <dbReference type="RuleBase" id="RU361138"/>
    </source>
</evidence>
<dbReference type="PROSITE" id="PS50968">
    <property type="entry name" value="BIOTINYL_LIPOYL"/>
    <property type="match status" value="1"/>
</dbReference>
<dbReference type="PROSITE" id="PS00189">
    <property type="entry name" value="LIPOYL"/>
    <property type="match status" value="1"/>
</dbReference>
<dbReference type="OrthoDB" id="9805770at2"/>
<evidence type="ECO:0000256" key="5">
    <source>
        <dbReference type="ARBA" id="ARBA00019511"/>
    </source>
</evidence>
<dbReference type="InterPro" id="IPR003016">
    <property type="entry name" value="2-oxoA_DH_lipoyl-BS"/>
</dbReference>
<dbReference type="InterPro" id="IPR004167">
    <property type="entry name" value="PSBD"/>
</dbReference>
<evidence type="ECO:0000259" key="13">
    <source>
        <dbReference type="PROSITE" id="PS50968"/>
    </source>
</evidence>
<keyword evidence="16" id="KW-1185">Reference proteome</keyword>
<dbReference type="InterPro" id="IPR006255">
    <property type="entry name" value="SucB"/>
</dbReference>
<dbReference type="Gene3D" id="4.10.320.10">
    <property type="entry name" value="E3-binding domain"/>
    <property type="match status" value="1"/>
</dbReference>
<evidence type="ECO:0000256" key="7">
    <source>
        <dbReference type="ARBA" id="ARBA00022679"/>
    </source>
</evidence>
<comment type="function">
    <text evidence="1 11">E2 component of the 2-oxoglutarate dehydrogenase (OGDH) complex which catalyzes the second step in the conversion of 2-oxoglutarate to succinyl-CoA and CO(2).</text>
</comment>
<dbReference type="Pfam" id="PF00364">
    <property type="entry name" value="Biotin_lipoyl"/>
    <property type="match status" value="1"/>
</dbReference>
<dbReference type="InterPro" id="IPR050537">
    <property type="entry name" value="2-oxoacid_dehydrogenase"/>
</dbReference>
<dbReference type="AlphaFoldDB" id="A0A517NZK2"/>
<evidence type="ECO:0000256" key="8">
    <source>
        <dbReference type="ARBA" id="ARBA00022823"/>
    </source>
</evidence>
<reference evidence="15 16" key="1">
    <citation type="submission" date="2019-02" db="EMBL/GenBank/DDBJ databases">
        <title>Deep-cultivation of Planctomycetes and their phenomic and genomic characterization uncovers novel biology.</title>
        <authorList>
            <person name="Wiegand S."/>
            <person name="Jogler M."/>
            <person name="Boedeker C."/>
            <person name="Pinto D."/>
            <person name="Vollmers J."/>
            <person name="Rivas-Marin E."/>
            <person name="Kohn T."/>
            <person name="Peeters S.H."/>
            <person name="Heuer A."/>
            <person name="Rast P."/>
            <person name="Oberbeckmann S."/>
            <person name="Bunk B."/>
            <person name="Jeske O."/>
            <person name="Meyerdierks A."/>
            <person name="Storesund J.E."/>
            <person name="Kallscheuer N."/>
            <person name="Luecker S."/>
            <person name="Lage O.M."/>
            <person name="Pohl T."/>
            <person name="Merkel B.J."/>
            <person name="Hornburger P."/>
            <person name="Mueller R.-W."/>
            <person name="Bruemmer F."/>
            <person name="Labrenz M."/>
            <person name="Spormann A.M."/>
            <person name="Op den Camp H."/>
            <person name="Overmann J."/>
            <person name="Amann R."/>
            <person name="Jetten M.S.M."/>
            <person name="Mascher T."/>
            <person name="Medema M.H."/>
            <person name="Devos D.P."/>
            <person name="Kaster A.-K."/>
            <person name="Ovreas L."/>
            <person name="Rohde M."/>
            <person name="Galperin M.Y."/>
            <person name="Jogler C."/>
        </authorList>
    </citation>
    <scope>NUCLEOTIDE SEQUENCE [LARGE SCALE GENOMIC DNA]</scope>
    <source>
        <strain evidence="15 16">K23_9</strain>
    </source>
</reference>
<protein>
    <recommendedName>
        <fullName evidence="5 11">Dihydrolipoyllysine-residue succinyltransferase component of 2-oxoglutarate dehydrogenase complex</fullName>
        <ecNumber evidence="4 11">2.3.1.61</ecNumber>
    </recommendedName>
    <alternativeName>
        <fullName evidence="11">2-oxoglutarate dehydrogenase complex component E2</fullName>
    </alternativeName>
</protein>
<keyword evidence="6 11" id="KW-0816">Tricarboxylic acid cycle</keyword>
<dbReference type="PANTHER" id="PTHR43416:SF5">
    <property type="entry name" value="DIHYDROLIPOYLLYSINE-RESIDUE SUCCINYLTRANSFERASE COMPONENT OF 2-OXOGLUTARATE DEHYDROGENASE COMPLEX, MITOCHONDRIAL"/>
    <property type="match status" value="1"/>
</dbReference>
<feature type="compositionally biased region" description="Low complexity" evidence="12">
    <location>
        <begin position="85"/>
        <end position="103"/>
    </location>
</feature>
<dbReference type="InterPro" id="IPR001078">
    <property type="entry name" value="2-oxoacid_DH_actylTfrase"/>
</dbReference>
<comment type="catalytic activity">
    <reaction evidence="10 11">
        <text>N(6)-[(R)-dihydrolipoyl]-L-lysyl-[protein] + succinyl-CoA = N(6)-[(R)-S(8)-succinyldihydrolipoyl]-L-lysyl-[protein] + CoA</text>
        <dbReference type="Rhea" id="RHEA:15213"/>
        <dbReference type="Rhea" id="RHEA-COMP:10475"/>
        <dbReference type="Rhea" id="RHEA-COMP:20092"/>
        <dbReference type="ChEBI" id="CHEBI:57287"/>
        <dbReference type="ChEBI" id="CHEBI:57292"/>
        <dbReference type="ChEBI" id="CHEBI:83100"/>
        <dbReference type="ChEBI" id="CHEBI:83120"/>
        <dbReference type="EC" id="2.3.1.61"/>
    </reaction>
</comment>
<dbReference type="Pfam" id="PF02817">
    <property type="entry name" value="E3_binding"/>
    <property type="match status" value="1"/>
</dbReference>
<dbReference type="InterPro" id="IPR000089">
    <property type="entry name" value="Biotin_lipoyl"/>
</dbReference>
<dbReference type="GO" id="GO:0005829">
    <property type="term" value="C:cytosol"/>
    <property type="evidence" value="ECO:0007669"/>
    <property type="project" value="TreeGrafter"/>
</dbReference>
<dbReference type="SUPFAM" id="SSF47005">
    <property type="entry name" value="Peripheral subunit-binding domain of 2-oxo acid dehydrogenase complex"/>
    <property type="match status" value="1"/>
</dbReference>
<dbReference type="GO" id="GO:0033512">
    <property type="term" value="P:L-lysine catabolic process to acetyl-CoA via saccharopine"/>
    <property type="evidence" value="ECO:0007669"/>
    <property type="project" value="UniProtKB-UniRule"/>
</dbReference>
<dbReference type="NCBIfam" id="NF004309">
    <property type="entry name" value="PRK05704.1"/>
    <property type="match status" value="1"/>
</dbReference>
<evidence type="ECO:0000256" key="2">
    <source>
        <dbReference type="ARBA" id="ARBA00005145"/>
    </source>
</evidence>
<evidence type="ECO:0000256" key="6">
    <source>
        <dbReference type="ARBA" id="ARBA00022532"/>
    </source>
</evidence>
<organism evidence="15 16">
    <name type="scientific">Stieleria marina</name>
    <dbReference type="NCBI Taxonomy" id="1930275"/>
    <lineage>
        <taxon>Bacteria</taxon>
        <taxon>Pseudomonadati</taxon>
        <taxon>Planctomycetota</taxon>
        <taxon>Planctomycetia</taxon>
        <taxon>Pirellulales</taxon>
        <taxon>Pirellulaceae</taxon>
        <taxon>Stieleria</taxon>
    </lineage>
</organism>
<feature type="region of interest" description="Disordered" evidence="12">
    <location>
        <begin position="82"/>
        <end position="109"/>
    </location>
</feature>
<comment type="cofactor">
    <cofactor evidence="11">
        <name>(R)-lipoate</name>
        <dbReference type="ChEBI" id="CHEBI:83088"/>
    </cofactor>
    <text evidence="11">Binds 1 lipoyl cofactor covalently.</text>
</comment>
<keyword evidence="9 11" id="KW-0012">Acyltransferase</keyword>
<dbReference type="EMBL" id="CP036526">
    <property type="protein sequence ID" value="QDT12564.1"/>
    <property type="molecule type" value="Genomic_DNA"/>
</dbReference>
<dbReference type="InterPro" id="IPR011053">
    <property type="entry name" value="Single_hybrid_motif"/>
</dbReference>
<dbReference type="GO" id="GO:0006099">
    <property type="term" value="P:tricarboxylic acid cycle"/>
    <property type="evidence" value="ECO:0007669"/>
    <property type="project" value="UniProtKB-UniRule"/>
</dbReference>
<dbReference type="GO" id="GO:0045252">
    <property type="term" value="C:oxoglutarate dehydrogenase complex"/>
    <property type="evidence" value="ECO:0007669"/>
    <property type="project" value="UniProtKB-UniRule"/>
</dbReference>
<accession>A0A517NZK2</accession>
<proteinExistence type="inferred from homology"/>
<name>A0A517NZK2_9BACT</name>
<keyword evidence="7 11" id="KW-0808">Transferase</keyword>
<comment type="similarity">
    <text evidence="3 11">Belongs to the 2-oxoacid dehydrogenase family.</text>
</comment>
<dbReference type="Gene3D" id="3.30.559.10">
    <property type="entry name" value="Chloramphenicol acetyltransferase-like domain"/>
    <property type="match status" value="1"/>
</dbReference>
<evidence type="ECO:0000259" key="14">
    <source>
        <dbReference type="PROSITE" id="PS51826"/>
    </source>
</evidence>
<dbReference type="Proteomes" id="UP000319817">
    <property type="component" value="Chromosome"/>
</dbReference>
<feature type="domain" description="Lipoyl-binding" evidence="13">
    <location>
        <begin position="4"/>
        <end position="79"/>
    </location>
</feature>